<feature type="compositionally biased region" description="Polar residues" evidence="1">
    <location>
        <begin position="409"/>
        <end position="451"/>
    </location>
</feature>
<dbReference type="InterPro" id="IPR014752">
    <property type="entry name" value="Arrestin-like_C"/>
</dbReference>
<dbReference type="Gene3D" id="2.60.40.640">
    <property type="match status" value="1"/>
</dbReference>
<reference evidence="4" key="1">
    <citation type="journal article" date="2016" name="Nat. Commun.">
        <title>Genome analysis of three Pneumocystis species reveals adaptation mechanisms to life exclusively in mammalian hosts.</title>
        <authorList>
            <person name="Ma L."/>
            <person name="Chen Z."/>
            <person name="Huang D.W."/>
            <person name="Kutty G."/>
            <person name="Ishihara M."/>
            <person name="Wang H."/>
            <person name="Abouelleil A."/>
            <person name="Bishop L."/>
            <person name="Davey E."/>
            <person name="Deng R."/>
            <person name="Deng X."/>
            <person name="Fan L."/>
            <person name="Fantoni G."/>
            <person name="Fitzgerald M."/>
            <person name="Gogineni E."/>
            <person name="Goldberg J.M."/>
            <person name="Handley G."/>
            <person name="Hu X."/>
            <person name="Huber C."/>
            <person name="Jiao X."/>
            <person name="Jones K."/>
            <person name="Levin J.Z."/>
            <person name="Liu Y."/>
            <person name="Macdonald P."/>
            <person name="Melnikov A."/>
            <person name="Raley C."/>
            <person name="Sassi M."/>
            <person name="Sherman B.T."/>
            <person name="Song X."/>
            <person name="Sykes S."/>
            <person name="Tran B."/>
            <person name="Walsh L."/>
            <person name="Xia Y."/>
            <person name="Yang J."/>
            <person name="Young S."/>
            <person name="Zeng Q."/>
            <person name="Zheng X."/>
            <person name="Stephens R."/>
            <person name="Nusbaum C."/>
            <person name="Birren B.W."/>
            <person name="Azadi P."/>
            <person name="Lempicki R.A."/>
            <person name="Cuomo C.A."/>
            <person name="Kovacs J.A."/>
        </authorList>
    </citation>
    <scope>NUCLEOTIDE SEQUENCE [LARGE SCALE GENOMIC DNA]</scope>
    <source>
        <strain evidence="4">B80</strain>
    </source>
</reference>
<dbReference type="SUPFAM" id="SSF81296">
    <property type="entry name" value="E set domains"/>
    <property type="match status" value="1"/>
</dbReference>
<dbReference type="InterPro" id="IPR014756">
    <property type="entry name" value="Ig_E-set"/>
</dbReference>
<dbReference type="GeneID" id="28938075"/>
<keyword evidence="4" id="KW-1185">Reference proteome</keyword>
<dbReference type="VEuPathDB" id="FungiDB:T552_03366"/>
<protein>
    <recommendedName>
        <fullName evidence="2">Arrestin C-terminal-like domain-containing protein</fullName>
    </recommendedName>
</protein>
<dbReference type="GO" id="GO:0031625">
    <property type="term" value="F:ubiquitin protein ligase binding"/>
    <property type="evidence" value="ECO:0007669"/>
    <property type="project" value="TreeGrafter"/>
</dbReference>
<dbReference type="GO" id="GO:0030674">
    <property type="term" value="F:protein-macromolecule adaptor activity"/>
    <property type="evidence" value="ECO:0007669"/>
    <property type="project" value="TreeGrafter"/>
</dbReference>
<organism evidence="3 4">
    <name type="scientific">Pneumocystis carinii (strain B80)</name>
    <name type="common">Rat pneumocystis pneumonia agent</name>
    <name type="synonym">Pneumocystis carinii f. sp. carinii</name>
    <dbReference type="NCBI Taxonomy" id="1408658"/>
    <lineage>
        <taxon>Eukaryota</taxon>
        <taxon>Fungi</taxon>
        <taxon>Dikarya</taxon>
        <taxon>Ascomycota</taxon>
        <taxon>Taphrinomycotina</taxon>
        <taxon>Pneumocystomycetes</taxon>
        <taxon>Pneumocystaceae</taxon>
        <taxon>Pneumocystis</taxon>
    </lineage>
</organism>
<dbReference type="Pfam" id="PF00339">
    <property type="entry name" value="Arrestin_N"/>
    <property type="match status" value="1"/>
</dbReference>
<dbReference type="OrthoDB" id="2333384at2759"/>
<comment type="caution">
    <text evidence="3">The sequence shown here is derived from an EMBL/GenBank/DDBJ whole genome shotgun (WGS) entry which is preliminary data.</text>
</comment>
<dbReference type="PANTHER" id="PTHR11188">
    <property type="entry name" value="ARRESTIN DOMAIN CONTAINING PROTEIN"/>
    <property type="match status" value="1"/>
</dbReference>
<dbReference type="InterPro" id="IPR050357">
    <property type="entry name" value="Arrestin_domain-protein"/>
</dbReference>
<dbReference type="PANTHER" id="PTHR11188:SF17">
    <property type="entry name" value="FI21816P1"/>
    <property type="match status" value="1"/>
</dbReference>
<gene>
    <name evidence="3" type="ORF">T552_03366</name>
</gene>
<evidence type="ECO:0000259" key="2">
    <source>
        <dbReference type="SMART" id="SM01017"/>
    </source>
</evidence>
<feature type="compositionally biased region" description="Basic and acidic residues" evidence="1">
    <location>
        <begin position="452"/>
        <end position="461"/>
    </location>
</feature>
<feature type="compositionally biased region" description="Polar residues" evidence="1">
    <location>
        <begin position="372"/>
        <end position="398"/>
    </location>
</feature>
<accession>A0A0W4ZBI5</accession>
<dbReference type="Proteomes" id="UP000054454">
    <property type="component" value="Unassembled WGS sequence"/>
</dbReference>
<dbReference type="AlphaFoldDB" id="A0A0W4ZBI5"/>
<dbReference type="SMART" id="SM01017">
    <property type="entry name" value="Arrestin_C"/>
    <property type="match status" value="1"/>
</dbReference>
<dbReference type="GO" id="GO:0005886">
    <property type="term" value="C:plasma membrane"/>
    <property type="evidence" value="ECO:0007669"/>
    <property type="project" value="TreeGrafter"/>
</dbReference>
<evidence type="ECO:0000313" key="4">
    <source>
        <dbReference type="Proteomes" id="UP000054454"/>
    </source>
</evidence>
<proteinExistence type="predicted"/>
<feature type="region of interest" description="Disordered" evidence="1">
    <location>
        <begin position="372"/>
        <end position="467"/>
    </location>
</feature>
<dbReference type="RefSeq" id="XP_018224362.1">
    <property type="nucleotide sequence ID" value="XM_018371872.1"/>
</dbReference>
<dbReference type="GO" id="GO:0005829">
    <property type="term" value="C:cytosol"/>
    <property type="evidence" value="ECO:0007669"/>
    <property type="project" value="TreeGrafter"/>
</dbReference>
<dbReference type="InterPro" id="IPR011022">
    <property type="entry name" value="Arrestin_C-like"/>
</dbReference>
<dbReference type="InterPro" id="IPR011021">
    <property type="entry name" value="Arrestin-like_N"/>
</dbReference>
<dbReference type="EMBL" id="LFVZ01000016">
    <property type="protein sequence ID" value="KTW25753.1"/>
    <property type="molecule type" value="Genomic_DNA"/>
</dbReference>
<evidence type="ECO:0000313" key="3">
    <source>
        <dbReference type="EMBL" id="KTW25753.1"/>
    </source>
</evidence>
<dbReference type="GO" id="GO:0070086">
    <property type="term" value="P:ubiquitin-dependent endocytosis"/>
    <property type="evidence" value="ECO:0007669"/>
    <property type="project" value="TreeGrafter"/>
</dbReference>
<feature type="domain" description="Arrestin C-terminal-like" evidence="2">
    <location>
        <begin position="186"/>
        <end position="328"/>
    </location>
</feature>
<name>A0A0W4ZBI5_PNEC8</name>
<dbReference type="Pfam" id="PF02752">
    <property type="entry name" value="Arrestin_C"/>
    <property type="match status" value="1"/>
</dbReference>
<sequence>MNISGKLQNTISLFDIRLQTPLPYIIILRGNNTEAEGVTVNGSVVLSINDSISVKSIIFRFYGVNKVKWTEMVMSSARMPVERNQKQKSLVFEKEISLFPINGTKTIGKGNHEFPFEIHIPGDIPESVGPYEQGDSMGFLVYKMKVTIERPVFLSNIVYRKHVHIIRTLPPFSLDSIHAMYVEDTWLNKIEYNINIPTKACEVGSIIPIDMRFVPLIKNLRILKITCSLREYITLKITSGYHGMPSKYEITRQISVCKIKNVPKNNDEWKLQKDIAIPSSLSSCIQNCDVKHIKVRHKLKIIVTLINPDGHISELRVSLPIIILIPPALLINNDYYVYLSTLELQLPSYDKHIYDRIWDGVSSIHRNQSISHETTTPLHITNNSTYSHYANPTGSSSNDSERQPYVEELQNTTQDQENDHNQANNHSSQYLTPSNTSGIIPPSDSTNQASLHESEVHHDLSRPFSPEINGHSLNTITQSDIQQTSQQEENTFVNNLSQVPSYYVANHHVSIIATPISQSLPTYEASVSNPQENINQTSTRQPKQTLRHRLFPFKLHANRFFKVLFIQHRT</sequence>
<evidence type="ECO:0000256" key="1">
    <source>
        <dbReference type="SAM" id="MobiDB-lite"/>
    </source>
</evidence>